<dbReference type="PANTHER" id="PTHR43179:SF7">
    <property type="entry name" value="RHAMNOSYLTRANSFERASE WBBL"/>
    <property type="match status" value="1"/>
</dbReference>
<reference evidence="2 3" key="1">
    <citation type="journal article" date="2016" name="Nat. Commun.">
        <title>Thousands of microbial genomes shed light on interconnected biogeochemical processes in an aquifer system.</title>
        <authorList>
            <person name="Anantharaman K."/>
            <person name="Brown C.T."/>
            <person name="Hug L.A."/>
            <person name="Sharon I."/>
            <person name="Castelle C.J."/>
            <person name="Probst A.J."/>
            <person name="Thomas B.C."/>
            <person name="Singh A."/>
            <person name="Wilkins M.J."/>
            <person name="Karaoz U."/>
            <person name="Brodie E.L."/>
            <person name="Williams K.H."/>
            <person name="Hubbard S.S."/>
            <person name="Banfield J.F."/>
        </authorList>
    </citation>
    <scope>NUCLEOTIDE SEQUENCE [LARGE SCALE GENOMIC DNA]</scope>
</reference>
<dbReference type="InterPro" id="IPR029044">
    <property type="entry name" value="Nucleotide-diphossugar_trans"/>
</dbReference>
<name>A0A1G2BA08_9BACT</name>
<dbReference type="SUPFAM" id="SSF53448">
    <property type="entry name" value="Nucleotide-diphospho-sugar transferases"/>
    <property type="match status" value="1"/>
</dbReference>
<evidence type="ECO:0000259" key="1">
    <source>
        <dbReference type="Pfam" id="PF00535"/>
    </source>
</evidence>
<gene>
    <name evidence="2" type="ORF">A2319_00540</name>
</gene>
<protein>
    <recommendedName>
        <fullName evidence="1">Glycosyltransferase 2-like domain-containing protein</fullName>
    </recommendedName>
</protein>
<organism evidence="2 3">
    <name type="scientific">Candidatus Kerfeldbacteria bacterium RIFOXYB2_FULL_38_14</name>
    <dbReference type="NCBI Taxonomy" id="1798547"/>
    <lineage>
        <taxon>Bacteria</taxon>
        <taxon>Candidatus Kerfeldiibacteriota</taxon>
    </lineage>
</organism>
<dbReference type="EMBL" id="MHKI01000026">
    <property type="protein sequence ID" value="OGY86043.1"/>
    <property type="molecule type" value="Genomic_DNA"/>
</dbReference>
<accession>A0A1G2BA08</accession>
<dbReference type="Pfam" id="PF00535">
    <property type="entry name" value="Glycos_transf_2"/>
    <property type="match status" value="1"/>
</dbReference>
<dbReference type="InterPro" id="IPR001173">
    <property type="entry name" value="Glyco_trans_2-like"/>
</dbReference>
<evidence type="ECO:0000313" key="2">
    <source>
        <dbReference type="EMBL" id="OGY86043.1"/>
    </source>
</evidence>
<dbReference type="Proteomes" id="UP000176420">
    <property type="component" value="Unassembled WGS sequence"/>
</dbReference>
<dbReference type="CDD" id="cd04186">
    <property type="entry name" value="GT_2_like_c"/>
    <property type="match status" value="1"/>
</dbReference>
<dbReference type="PANTHER" id="PTHR43179">
    <property type="entry name" value="RHAMNOSYLTRANSFERASE WBBL"/>
    <property type="match status" value="1"/>
</dbReference>
<comment type="caution">
    <text evidence="2">The sequence shown here is derived from an EMBL/GenBank/DDBJ whole genome shotgun (WGS) entry which is preliminary data.</text>
</comment>
<dbReference type="AlphaFoldDB" id="A0A1G2BA08"/>
<dbReference type="Gene3D" id="3.90.550.10">
    <property type="entry name" value="Spore Coat Polysaccharide Biosynthesis Protein SpsA, Chain A"/>
    <property type="match status" value="1"/>
</dbReference>
<sequence>MKLSFVILSYKNLNHLRLCITNIKKLQLPFSYEIIAVDNASEDGSREMVLELFPEVKLIVNQKNIGHPAGNNIGFRQAQGEYIAMINPDIIFRSKKDILNILEYLTQHQDVALVGPRVYNPDGSIQHSCYRKYSLLTPVFRRTFLGQLPFGKRNVSQHLMTDFAHDQTREVDWLLGACLFIRKKAIEQIGLMNEKLFLYFGDYEWCDRAWKKDWKVVYYHNTSHIFHYHKRESAKEKSSIKQLFSYVTRIHIKDWLLYLKMK</sequence>
<feature type="domain" description="Glycosyltransferase 2-like" evidence="1">
    <location>
        <begin position="4"/>
        <end position="132"/>
    </location>
</feature>
<proteinExistence type="predicted"/>
<evidence type="ECO:0000313" key="3">
    <source>
        <dbReference type="Proteomes" id="UP000176420"/>
    </source>
</evidence>